<dbReference type="Proteomes" id="UP000242814">
    <property type="component" value="Unassembled WGS sequence"/>
</dbReference>
<accession>A0A1D2JAF4</accession>
<gene>
    <name evidence="2" type="ORF">ACO22_05380</name>
</gene>
<feature type="region of interest" description="Disordered" evidence="1">
    <location>
        <begin position="1"/>
        <end position="33"/>
    </location>
</feature>
<evidence type="ECO:0000313" key="2">
    <source>
        <dbReference type="EMBL" id="ODH23530.1"/>
    </source>
</evidence>
<name>A0A1D2JAF4_PARBR</name>
<sequence>MFSKFSLRGLEGIGPSPRAKSMDANDPSSDWWV</sequence>
<dbReference type="AlphaFoldDB" id="A0A1D2JAF4"/>
<evidence type="ECO:0000313" key="3">
    <source>
        <dbReference type="Proteomes" id="UP000242814"/>
    </source>
</evidence>
<protein>
    <submittedName>
        <fullName evidence="2">Uncharacterized protein</fullName>
    </submittedName>
</protein>
<reference evidence="2 3" key="1">
    <citation type="submission" date="2016-06" db="EMBL/GenBank/DDBJ databases">
        <authorList>
            <person name="Kjaerup R.B."/>
            <person name="Dalgaard T.S."/>
            <person name="Juul-Madsen H.R."/>
        </authorList>
    </citation>
    <scope>NUCLEOTIDE SEQUENCE [LARGE SCALE GENOMIC DNA]</scope>
    <source>
        <strain evidence="2 3">Pb300</strain>
    </source>
</reference>
<proteinExistence type="predicted"/>
<evidence type="ECO:0000256" key="1">
    <source>
        <dbReference type="SAM" id="MobiDB-lite"/>
    </source>
</evidence>
<comment type="caution">
    <text evidence="2">The sequence shown here is derived from an EMBL/GenBank/DDBJ whole genome shotgun (WGS) entry which is preliminary data.</text>
</comment>
<organism evidence="2 3">
    <name type="scientific">Paracoccidioides brasiliensis</name>
    <dbReference type="NCBI Taxonomy" id="121759"/>
    <lineage>
        <taxon>Eukaryota</taxon>
        <taxon>Fungi</taxon>
        <taxon>Dikarya</taxon>
        <taxon>Ascomycota</taxon>
        <taxon>Pezizomycotina</taxon>
        <taxon>Eurotiomycetes</taxon>
        <taxon>Eurotiomycetidae</taxon>
        <taxon>Onygenales</taxon>
        <taxon>Ajellomycetaceae</taxon>
        <taxon>Paracoccidioides</taxon>
    </lineage>
</organism>
<dbReference type="EMBL" id="LZYO01000239">
    <property type="protein sequence ID" value="ODH23530.1"/>
    <property type="molecule type" value="Genomic_DNA"/>
</dbReference>